<feature type="domain" description="Stealth protein CR2 conserved region 2" evidence="4">
    <location>
        <begin position="47"/>
        <end position="145"/>
    </location>
</feature>
<sequence>MIIRRYIHMTNTKIDFVVPWVDGNDSEWLRDRMKLEGKDEEPVINDYRDWDIFKYWFRAVETYTPWVNNIYFITYGHLPDFLNTDHPKLKIIRHEDYIPKEYLPTFSSHVIELNLHRIEGLSEHFVYFNDDTFINKPMSPKDFFINGLPCDTAVINPIVPARYDTISNIMINDIGVINQNFSKRQVVKKNPWKWYNYRNGVLNALNLIFTPWSRFPGLYQQHLPTSFLKSTFETIWEKEYDVLHQTCLHQIRDYKYDVNQWVIKEWQMCEGNFMPRSHKIGDRFLIDSLEEAEKGAAAIKSNKYKMLCLNDHYDGEDLDEIIETLTNAFNSKLSNISGFEKNNN</sequence>
<dbReference type="InterPro" id="IPR031358">
    <property type="entry name" value="Stealth_CR1"/>
</dbReference>
<evidence type="ECO:0000256" key="3">
    <source>
        <dbReference type="ARBA" id="ARBA00023169"/>
    </source>
</evidence>
<proteinExistence type="inferred from homology"/>
<dbReference type="Pfam" id="PF17101">
    <property type="entry name" value="Stealth_CR1"/>
    <property type="match status" value="1"/>
</dbReference>
<evidence type="ECO:0000313" key="6">
    <source>
        <dbReference type="EMBL" id="BCB22712.1"/>
    </source>
</evidence>
<dbReference type="InterPro" id="IPR047141">
    <property type="entry name" value="Stealth"/>
</dbReference>
<keyword evidence="3" id="KW-0270">Exopolysaccharide synthesis</keyword>
<evidence type="ECO:0000259" key="4">
    <source>
        <dbReference type="Pfam" id="PF11380"/>
    </source>
</evidence>
<dbReference type="PANTHER" id="PTHR24045">
    <property type="match status" value="1"/>
</dbReference>
<organism evidence="6">
    <name type="scientific">Erysipelothrix rhusiopathiae</name>
    <dbReference type="NCBI Taxonomy" id="1648"/>
    <lineage>
        <taxon>Bacteria</taxon>
        <taxon>Bacillati</taxon>
        <taxon>Bacillota</taxon>
        <taxon>Erysipelotrichia</taxon>
        <taxon>Erysipelotrichales</taxon>
        <taxon>Erysipelotrichaceae</taxon>
        <taxon>Erysipelothrix</taxon>
    </lineage>
</organism>
<protein>
    <submittedName>
        <fullName evidence="6">Sugar transferase</fullName>
    </submittedName>
</protein>
<evidence type="ECO:0000259" key="5">
    <source>
        <dbReference type="Pfam" id="PF17101"/>
    </source>
</evidence>
<dbReference type="GO" id="GO:0000271">
    <property type="term" value="P:polysaccharide biosynthetic process"/>
    <property type="evidence" value="ECO:0007669"/>
    <property type="project" value="UniProtKB-KW"/>
</dbReference>
<keyword evidence="2 6" id="KW-0808">Transferase</keyword>
<evidence type="ECO:0000256" key="1">
    <source>
        <dbReference type="ARBA" id="ARBA00007583"/>
    </source>
</evidence>
<dbReference type="EMBL" id="LC528606">
    <property type="protein sequence ID" value="BCB22712.1"/>
    <property type="molecule type" value="Genomic_DNA"/>
</dbReference>
<dbReference type="InterPro" id="IPR021520">
    <property type="entry name" value="Stealth_CR2"/>
</dbReference>
<dbReference type="Pfam" id="PF11380">
    <property type="entry name" value="Stealth_CR2"/>
    <property type="match status" value="1"/>
</dbReference>
<name>A0A6S6I161_ERYRH</name>
<feature type="domain" description="Stealth protein CR1 conserved region 1" evidence="5">
    <location>
        <begin position="13"/>
        <end position="38"/>
    </location>
</feature>
<dbReference type="GO" id="GO:0016772">
    <property type="term" value="F:transferase activity, transferring phosphorus-containing groups"/>
    <property type="evidence" value="ECO:0007669"/>
    <property type="project" value="InterPro"/>
</dbReference>
<accession>A0A6S6I161</accession>
<dbReference type="PANTHER" id="PTHR24045:SF0">
    <property type="entry name" value="N-ACETYLGLUCOSAMINE-1-PHOSPHOTRANSFERASE SUBUNITS ALPHA_BETA"/>
    <property type="match status" value="1"/>
</dbReference>
<comment type="similarity">
    <text evidence="1">Belongs to the stealth family.</text>
</comment>
<reference evidence="6" key="1">
    <citation type="submission" date="2020-02" db="EMBL/GenBank/DDBJ databases">
        <title>Development of a multiplex PCR-based assay for rapid serotyping of Erysipelothrix species.</title>
        <authorList>
            <person name="Shimoji Y."/>
            <person name="Shiraiwa K."/>
            <person name="Tominaga H."/>
            <person name="Nishikawa S."/>
            <person name="Eguchi M."/>
            <person name="Hikono H."/>
            <person name="Ogawa Y."/>
        </authorList>
    </citation>
    <scope>NUCLEOTIDE SEQUENCE</scope>
    <source>
        <strain evidence="6">545</strain>
    </source>
</reference>
<evidence type="ECO:0000256" key="2">
    <source>
        <dbReference type="ARBA" id="ARBA00022679"/>
    </source>
</evidence>
<dbReference type="AlphaFoldDB" id="A0A6S6I161"/>